<feature type="domain" description="Glycoside hydrolase family 31 TIM barrel" evidence="4">
    <location>
        <begin position="249"/>
        <end position="559"/>
    </location>
</feature>
<protein>
    <recommendedName>
        <fullName evidence="8">Alpha-glucosidase</fullName>
    </recommendedName>
</protein>
<evidence type="ECO:0000256" key="3">
    <source>
        <dbReference type="SAM" id="MobiDB-lite"/>
    </source>
</evidence>
<dbReference type="AlphaFoldDB" id="A0A8J3VQE8"/>
<sequence>MLTGLTAAALAPMALPEKAGADPGSQPRTTGHEHSTLESSALRVEVTASPYSYRVIEKSTGHVLVSQSETRFTAGSQLIAAEATVTSRRSKALEARLSLVGTSDTARVRFTFTSPEVLQVSLALDNGAASAIREQFVDRGEHYYGLWEYSYNGTGGALDNRGAEAVALRGSSNPPVGSGDPSARAPFYLTSGRYAVYAPSEASARYTTGVGGVTNFEFDSPTLTYHVIYGPTYAQMLQRFNTLAGGALMPPLWAFEPIFWRDDHTNATGQAQQGAASAQELVRIDADNLQRYQIPSAAMWIDRPVGSGGGGLVGWGNFDFDLRATSFPDPEAMIADLARRGMHLLVWIANRANNSMLTDPAFTPYLFDAANGWPIDTANPGVDLRQREAYDHFRQRLQEGYVNLGVRGYKIDRGEQGEYPAALENELGVLMTRMARESVEEVFPGDGFVFGRNAHDTSRRYVAVWNGDSDANASGLADSVKQVIRAGVMNFSMAGSDTGGYSGTPNKETFARWLEFSTYVPMMEVLLGPNRTIWTNYDQQLIDIARTQTQAHHDLIPYARSYQYASTKTGMAAVRAMPIMFENDPAVADMWDEYLYGNELLVAPVIMAGATSRQVYLPAGTWIDYNDKTTTFTGPATITAVAPLDTIPVYVRAGAIVPRGDIVRSNNNWTPDWAPTLSLEVFPARGVDGFFDYYTGGEVRRITCSTTHTGAIRLRFGNLGTGGAVQVHVDHFSRVTRNGVRLAAGHGFQFDPDARRLTVPFSGATDIQIK</sequence>
<dbReference type="GO" id="GO:0030246">
    <property type="term" value="F:carbohydrate binding"/>
    <property type="evidence" value="ECO:0007669"/>
    <property type="project" value="InterPro"/>
</dbReference>
<dbReference type="InterPro" id="IPR000322">
    <property type="entry name" value="Glyco_hydro_31_TIM"/>
</dbReference>
<dbReference type="InterPro" id="IPR051816">
    <property type="entry name" value="Glycosyl_Hydrolase_31"/>
</dbReference>
<evidence type="ECO:0000313" key="6">
    <source>
        <dbReference type="EMBL" id="GIH15069.1"/>
    </source>
</evidence>
<accession>A0A8J3VQE8</accession>
<keyword evidence="7" id="KW-1185">Reference proteome</keyword>
<dbReference type="InterPro" id="IPR017853">
    <property type="entry name" value="GH"/>
</dbReference>
<name>A0A8J3VQE8_9ACTN</name>
<dbReference type="PANTHER" id="PTHR43863:SF2">
    <property type="entry name" value="MALTASE-GLUCOAMYLASE"/>
    <property type="match status" value="1"/>
</dbReference>
<reference evidence="6" key="1">
    <citation type="submission" date="2021-01" db="EMBL/GenBank/DDBJ databases">
        <title>Whole genome shotgun sequence of Rugosimonospora africana NBRC 104875.</title>
        <authorList>
            <person name="Komaki H."/>
            <person name="Tamura T."/>
        </authorList>
    </citation>
    <scope>NUCLEOTIDE SEQUENCE</scope>
    <source>
        <strain evidence="6">NBRC 104875</strain>
    </source>
</reference>
<dbReference type="Proteomes" id="UP000642748">
    <property type="component" value="Unassembled WGS sequence"/>
</dbReference>
<evidence type="ECO:0008006" key="8">
    <source>
        <dbReference type="Google" id="ProtNLM"/>
    </source>
</evidence>
<dbReference type="SUPFAM" id="SSF51445">
    <property type="entry name" value="(Trans)glycosidases"/>
    <property type="match status" value="1"/>
</dbReference>
<evidence type="ECO:0000259" key="5">
    <source>
        <dbReference type="Pfam" id="PF21365"/>
    </source>
</evidence>
<dbReference type="InterPro" id="IPR048395">
    <property type="entry name" value="Glyco_hydro_31_C"/>
</dbReference>
<evidence type="ECO:0000313" key="7">
    <source>
        <dbReference type="Proteomes" id="UP000642748"/>
    </source>
</evidence>
<dbReference type="Gene3D" id="2.60.40.1760">
    <property type="entry name" value="glycosyl hydrolase (family 31)"/>
    <property type="match status" value="1"/>
</dbReference>
<dbReference type="Gene3D" id="3.20.20.80">
    <property type="entry name" value="Glycosidases"/>
    <property type="match status" value="1"/>
</dbReference>
<dbReference type="SUPFAM" id="SSF74650">
    <property type="entry name" value="Galactose mutarotase-like"/>
    <property type="match status" value="1"/>
</dbReference>
<evidence type="ECO:0000256" key="1">
    <source>
        <dbReference type="ARBA" id="ARBA00007806"/>
    </source>
</evidence>
<feature type="region of interest" description="Disordered" evidence="3">
    <location>
        <begin position="13"/>
        <end position="39"/>
    </location>
</feature>
<dbReference type="GO" id="GO:0004553">
    <property type="term" value="F:hydrolase activity, hydrolyzing O-glycosyl compounds"/>
    <property type="evidence" value="ECO:0007669"/>
    <property type="project" value="InterPro"/>
</dbReference>
<evidence type="ECO:0000259" key="4">
    <source>
        <dbReference type="Pfam" id="PF01055"/>
    </source>
</evidence>
<feature type="domain" description="Glycosyl hydrolase family 31 C-terminal" evidence="5">
    <location>
        <begin position="570"/>
        <end position="657"/>
    </location>
</feature>
<dbReference type="PANTHER" id="PTHR43863">
    <property type="entry name" value="HYDROLASE, PUTATIVE (AFU_ORTHOLOGUE AFUA_1G03140)-RELATED"/>
    <property type="match status" value="1"/>
</dbReference>
<dbReference type="Pfam" id="PF01055">
    <property type="entry name" value="Glyco_hydro_31_2nd"/>
    <property type="match status" value="1"/>
</dbReference>
<organism evidence="6 7">
    <name type="scientific">Rugosimonospora africana</name>
    <dbReference type="NCBI Taxonomy" id="556532"/>
    <lineage>
        <taxon>Bacteria</taxon>
        <taxon>Bacillati</taxon>
        <taxon>Actinomycetota</taxon>
        <taxon>Actinomycetes</taxon>
        <taxon>Micromonosporales</taxon>
        <taxon>Micromonosporaceae</taxon>
        <taxon>Rugosimonospora</taxon>
    </lineage>
</organism>
<proteinExistence type="inferred from homology"/>
<keyword evidence="2" id="KW-0378">Hydrolase</keyword>
<comment type="similarity">
    <text evidence="1 2">Belongs to the glycosyl hydrolase 31 family.</text>
</comment>
<keyword evidence="2" id="KW-0326">Glycosidase</keyword>
<dbReference type="Gene3D" id="2.60.40.1180">
    <property type="entry name" value="Golgi alpha-mannosidase II"/>
    <property type="match status" value="1"/>
</dbReference>
<dbReference type="InterPro" id="IPR013780">
    <property type="entry name" value="Glyco_hydro_b"/>
</dbReference>
<dbReference type="CDD" id="cd14752">
    <property type="entry name" value="GH31_N"/>
    <property type="match status" value="1"/>
</dbReference>
<dbReference type="EMBL" id="BONZ01000030">
    <property type="protein sequence ID" value="GIH15069.1"/>
    <property type="molecule type" value="Genomic_DNA"/>
</dbReference>
<dbReference type="InterPro" id="IPR011013">
    <property type="entry name" value="Gal_mutarotase_sf_dom"/>
</dbReference>
<gene>
    <name evidence="6" type="ORF">Raf01_32410</name>
</gene>
<dbReference type="GO" id="GO:0005975">
    <property type="term" value="P:carbohydrate metabolic process"/>
    <property type="evidence" value="ECO:0007669"/>
    <property type="project" value="InterPro"/>
</dbReference>
<dbReference type="Pfam" id="PF21365">
    <property type="entry name" value="Glyco_hydro_31_3rd"/>
    <property type="match status" value="1"/>
</dbReference>
<evidence type="ECO:0000256" key="2">
    <source>
        <dbReference type="RuleBase" id="RU361185"/>
    </source>
</evidence>
<dbReference type="SUPFAM" id="SSF51011">
    <property type="entry name" value="Glycosyl hydrolase domain"/>
    <property type="match status" value="1"/>
</dbReference>
<comment type="caution">
    <text evidence="6">The sequence shown here is derived from an EMBL/GenBank/DDBJ whole genome shotgun (WGS) entry which is preliminary data.</text>
</comment>